<organism evidence="1">
    <name type="scientific">Xenopsylla cheopis</name>
    <name type="common">Oriental rat flea</name>
    <name type="synonym">Pulex cheopis</name>
    <dbReference type="NCBI Taxonomy" id="163159"/>
    <lineage>
        <taxon>Eukaryota</taxon>
        <taxon>Metazoa</taxon>
        <taxon>Ecdysozoa</taxon>
        <taxon>Arthropoda</taxon>
        <taxon>Hexapoda</taxon>
        <taxon>Insecta</taxon>
        <taxon>Pterygota</taxon>
        <taxon>Neoptera</taxon>
        <taxon>Endopterygota</taxon>
        <taxon>Siphonaptera</taxon>
        <taxon>Pulicidae</taxon>
        <taxon>Xenopsyllinae</taxon>
        <taxon>Xenopsylla</taxon>
    </lineage>
</organism>
<protein>
    <submittedName>
        <fullName evidence="1">Putative product</fullName>
    </submittedName>
</protein>
<dbReference type="AlphaFoldDB" id="A0A6M2DRD6"/>
<sequence>MNRKRSAKCMYIKRQTEKLLRLANIDRVGNVKNAELNPSIRGSESKTSAINDDVFSVESDNDCSSNANSSSSESINQDHSSCCKYDNSSCRLQFDQSSCHEDESLNELNCNNTIRIRSWALEYNVSHRQLDALLPILRKSGMDYLPSTAKT</sequence>
<dbReference type="EMBL" id="GIIL01005213">
    <property type="protein sequence ID" value="NOV48939.1"/>
    <property type="molecule type" value="Transcribed_RNA"/>
</dbReference>
<proteinExistence type="predicted"/>
<evidence type="ECO:0000313" key="1">
    <source>
        <dbReference type="EMBL" id="NOV48939.1"/>
    </source>
</evidence>
<accession>A0A6M2DRD6</accession>
<name>A0A6M2DRD6_XENCH</name>
<reference evidence="1" key="1">
    <citation type="submission" date="2020-03" db="EMBL/GenBank/DDBJ databases">
        <title>Transcriptomic Profiling of the Digestive Tract of the Rat Flea, Xenopsylla cheopis, Following Blood Feeding and Infection with Yersinia pestis.</title>
        <authorList>
            <person name="Bland D.M."/>
            <person name="Martens C.A."/>
            <person name="Virtaneva K."/>
            <person name="Kanakabandi K."/>
            <person name="Long D."/>
            <person name="Rosenke R."/>
            <person name="Saturday G.A."/>
            <person name="Hoyt F.H."/>
            <person name="Bruno D.P."/>
            <person name="Ribeiro J.M.C."/>
            <person name="Hinnebusch J."/>
        </authorList>
    </citation>
    <scope>NUCLEOTIDE SEQUENCE</scope>
</reference>